<evidence type="ECO:0000256" key="1">
    <source>
        <dbReference type="SAM" id="MobiDB-lite"/>
    </source>
</evidence>
<feature type="compositionally biased region" description="Basic and acidic residues" evidence="1">
    <location>
        <begin position="1561"/>
        <end position="1573"/>
    </location>
</feature>
<dbReference type="OrthoDB" id="421462at2759"/>
<evidence type="ECO:0000313" key="3">
    <source>
        <dbReference type="EMBL" id="OLQ15724.1"/>
    </source>
</evidence>
<organism evidence="3 4">
    <name type="scientific">Symbiodinium microadriaticum</name>
    <name type="common">Dinoflagellate</name>
    <name type="synonym">Zooxanthella microadriatica</name>
    <dbReference type="NCBI Taxonomy" id="2951"/>
    <lineage>
        <taxon>Eukaryota</taxon>
        <taxon>Sar</taxon>
        <taxon>Alveolata</taxon>
        <taxon>Dinophyceae</taxon>
        <taxon>Suessiales</taxon>
        <taxon>Symbiodiniaceae</taxon>
        <taxon>Symbiodinium</taxon>
    </lineage>
</organism>
<feature type="region of interest" description="Disordered" evidence="1">
    <location>
        <begin position="1"/>
        <end position="117"/>
    </location>
</feature>
<keyword evidence="4" id="KW-1185">Reference proteome</keyword>
<comment type="caution">
    <text evidence="3">The sequence shown here is derived from an EMBL/GenBank/DDBJ whole genome shotgun (WGS) entry which is preliminary data.</text>
</comment>
<feature type="region of interest" description="Disordered" evidence="1">
    <location>
        <begin position="1012"/>
        <end position="1049"/>
    </location>
</feature>
<dbReference type="EMBL" id="LSRX01000001">
    <property type="protein sequence ID" value="OLQ15724.1"/>
    <property type="molecule type" value="Genomic_DNA"/>
</dbReference>
<dbReference type="InterPro" id="IPR001584">
    <property type="entry name" value="Integrase_cat-core"/>
</dbReference>
<evidence type="ECO:0000313" key="4">
    <source>
        <dbReference type="Proteomes" id="UP000186817"/>
    </source>
</evidence>
<dbReference type="Proteomes" id="UP000186817">
    <property type="component" value="Unassembled WGS sequence"/>
</dbReference>
<feature type="compositionally biased region" description="Low complexity" evidence="1">
    <location>
        <begin position="167"/>
        <end position="194"/>
    </location>
</feature>
<dbReference type="InterPro" id="IPR012337">
    <property type="entry name" value="RNaseH-like_sf"/>
</dbReference>
<feature type="region of interest" description="Disordered" evidence="1">
    <location>
        <begin position="135"/>
        <end position="216"/>
    </location>
</feature>
<dbReference type="PROSITE" id="PS50994">
    <property type="entry name" value="INTEGRASE"/>
    <property type="match status" value="1"/>
</dbReference>
<proteinExistence type="predicted"/>
<feature type="domain" description="Integrase catalytic" evidence="2">
    <location>
        <begin position="1654"/>
        <end position="1817"/>
    </location>
</feature>
<feature type="compositionally biased region" description="Low complexity" evidence="1">
    <location>
        <begin position="40"/>
        <end position="52"/>
    </location>
</feature>
<dbReference type="InterPro" id="IPR013103">
    <property type="entry name" value="RVT_2"/>
</dbReference>
<protein>
    <submittedName>
        <fullName evidence="3">Copia protein</fullName>
    </submittedName>
</protein>
<dbReference type="GO" id="GO:0003676">
    <property type="term" value="F:nucleic acid binding"/>
    <property type="evidence" value="ECO:0007669"/>
    <property type="project" value="InterPro"/>
</dbReference>
<feature type="compositionally biased region" description="Basic and acidic residues" evidence="1">
    <location>
        <begin position="399"/>
        <end position="409"/>
    </location>
</feature>
<feature type="compositionally biased region" description="Polar residues" evidence="1">
    <location>
        <begin position="148"/>
        <end position="162"/>
    </location>
</feature>
<accession>A0A1Q9F7Q5</accession>
<reference evidence="3 4" key="1">
    <citation type="submission" date="2016-02" db="EMBL/GenBank/DDBJ databases">
        <title>Genome analysis of coral dinoflagellate symbionts highlights evolutionary adaptations to a symbiotic lifestyle.</title>
        <authorList>
            <person name="Aranda M."/>
            <person name="Li Y."/>
            <person name="Liew Y.J."/>
            <person name="Baumgarten S."/>
            <person name="Simakov O."/>
            <person name="Wilson M."/>
            <person name="Piel J."/>
            <person name="Ashoor H."/>
            <person name="Bougouffa S."/>
            <person name="Bajic V.B."/>
            <person name="Ryu T."/>
            <person name="Ravasi T."/>
            <person name="Bayer T."/>
            <person name="Micklem G."/>
            <person name="Kim H."/>
            <person name="Bhak J."/>
            <person name="Lajeunesse T.C."/>
            <person name="Voolstra C.R."/>
        </authorList>
    </citation>
    <scope>NUCLEOTIDE SEQUENCE [LARGE SCALE GENOMIC DNA]</scope>
    <source>
        <strain evidence="3 4">CCMP2467</strain>
    </source>
</reference>
<feature type="compositionally biased region" description="Basic and acidic residues" evidence="1">
    <location>
        <begin position="72"/>
        <end position="91"/>
    </location>
</feature>
<feature type="region of interest" description="Disordered" evidence="1">
    <location>
        <begin position="1554"/>
        <end position="1586"/>
    </location>
</feature>
<dbReference type="GO" id="GO:0015074">
    <property type="term" value="P:DNA integration"/>
    <property type="evidence" value="ECO:0007669"/>
    <property type="project" value="InterPro"/>
</dbReference>
<dbReference type="SUPFAM" id="SSF53098">
    <property type="entry name" value="Ribonuclease H-like"/>
    <property type="match status" value="1"/>
</dbReference>
<feature type="compositionally biased region" description="Low complexity" evidence="1">
    <location>
        <begin position="99"/>
        <end position="114"/>
    </location>
</feature>
<feature type="compositionally biased region" description="Acidic residues" evidence="1">
    <location>
        <begin position="421"/>
        <end position="435"/>
    </location>
</feature>
<dbReference type="InterPro" id="IPR036397">
    <property type="entry name" value="RNaseH_sf"/>
</dbReference>
<name>A0A1Q9F7Q5_SYMMI</name>
<sequence>MAGGEASDPWTTPENDPWRRGNSWNTGEQTGGEVVMNEPNNDASAAASNDVNQSLGSQENGEAAVPTATSWQRDDWENREAEQWHAPKDASSDGGGSGDAATTASGRRASTGSGQAWANWDSWWQAHAWDQRASGWQSSWRDDPEPTRWTTAWPKSSSWWSSHENDGGPISGSTSGPRPPSTVTTPSGPTTRTPDGWMERGSAPREVGGGGPKGPSEKMIIPTFSGDVEGTGDLGTSARSYLRQIAAWEKMTKLAPDQRALVLYQNLQGSAWVNSESLCVDDLAQGDGVQVLKDWITQHYLDVEVTQVGRSLSDLFRKLKRKPSQTFRDYTSEFNRLLARVTECGCKLPDMATAWLYVDRASLDESTEVSLLASVGNRYALRDLQQAAIILDRSIRKPWERNSKHDGPPSRRYNSVNHTEEAEDCDHENSEPDFDLVDQLGEDTADLYVTYMTAKARYKDATKARGIDGGAPPDRRGPDPNMAKKAAEAKVQLAKSKSFCAACGQRGHWHRDAICPQRGKTERPQTVHVTNEIVEFATGGHTELYAILDSACSKSVVGTNWLERYLQLTRNKGYDIGFIYEHEAFKFGAASKIYQSSCAAVILVPIYDRCVAIKAAVIHGDIPLLMSRPALSKLGVVLDLAANTATFRFLGAEELGLQETSSGHPAIRVDHSSLRCPDVAKLPKDWEQHGIAVVGPREVYMTVCTGVPGSSSQSRPTPCSTYTKIFYDKKINPAIREMLVADSLNDSVFLEWWSQTDLTNDFWIETDTKLVRVHITPRKNFFNPQDRSLVDTRLCGSAEAFSTELKLFAPPIFFLRGMSTGPPTAPWKMNKAQLLQECLRRGLAVNNKWTCTELKTVLTADKEYANKEQGVPKGLSSMTLNDLRAEADRIGLEVGPKETRGSLMLRIRDAACPDDTVMVVGRFKGNTYKDIPENYAQWASDEERANGQCMSPDLKRFVQWRRYRRTRQTTEASSSHTRRDPEEYSVIPAPPVSETGCSASWAMVSEKADGYMKDAPIPPRPRASTSSSTAAKPKPMRRERSPNTEDRTYMDQDITEETRKEIEMLEGQGTVSSPAIGTNDTHHETFMSCSSGSEDSAEEVLITGKALEKLGDELIGVRPQAGHQGEQAALRAFEANDYSFETADSILKHYEITNSAKKRPGIHGESQGGRIALGYYAYGNFKGICTKSVRRPHLTKYLNNFLLEHVGGTGKEGRPTFWSSITVLRDCPAAMHTDKNNMRDTPNYVVSFGHGRGGGLWIEQPGGGVWRRARNGDDVEGIVIDTDQQAWEFNPRLRHASEASEGGRWVVAGYTARSFPNATKLEKRVLRGLDFPLGTNNDLAEIKKHQPTEATQAVQNNFSTSRRPRRSTRKALWKTAAYLSVMFSTVLAVMGDASREAVPAWDPSQVALMEIGGITATCRLAELSDETVFSAEPLLFEDILNNHHPTDIGFGYIEANVMRSRPRQLWVHVTREWGDGDIYHDLVEAVGLQLSEGRAVVFERNIDEEELWQELTSGWSEAGYTVYREIDEDGTENVRIIYAPAEQYVNEVFIGEDGQEPAEGAGHEGREPNHGPHEGGGGNPGERGAKAIKFPPSVPGRIASSLRRLHQNLGHPSPPDFTRHLRLAGASKEVLKAARGLECEVCQRCKAPSIPKPARIAPCLQFNQVVGIDLFYVHDSEGVRHQLLSMVDHSSGYHIVTPVAKKDTGHLERAFCEHWVNVFGAPAVAYVDMENGLEKSLARIGDWTGTQVRTAAGQAHFQAGYTERQGGIWKAIFARVNDEMSVCKSDIHLAVACVSSAKNNLTKTSGYSPSQHVFGVVANLPEDLLDGPHARSPNEEPIVDEAHARQVAIRTAARTAYFHVQTDERVRRALAGRTRVTSRRPETGERVMYYRKTKNAKRGQWVGPGTVIGDEGTNLWITRGGRCVLCAPEHVRLATAEELGQAFSLRAARDDLDRLLNADNDDEEVFPADEMIDGGEGEAGDADEDAIMADLDEMVLDHEEDEIYPRGQRRELERLPPVVLKRQRRKGRPDTTTVPSIHDINMIKKAKTERSREKQLEKEIPWSLIPEEMRSTFRAAEAKQWAEHVDSGALEVLTLAESDRIRAKVPPERILSSRYAYRDKHMGLRRINPETPWKAKARLVVAGHQDPDVGAEGLIVDSPTVARSSLLVVLQICASKKWQACAGDIQAAFLQGVELRRELWMALPRGGVDGLHPRQLARIRKGVFGLTESPRMWYDRLSGVLVSEVFYIEGETYKLCPSPLDPCILMLLKDGKPSEPLAYLAIHVDDILVVAPHKVNQTLREKISDLFPVDDWIADAFEYTGSFIKNDEEGVFINQANFVEGRLFRVDVPRQQAGHQPATLEQEIDNRSLIGALSWLGSQSRPDIQCGVALSQQLQRAPLTQDVRFVNSLTSRAEEHKHQGIYLRNIDLNRAMFVAFHDAAWANAELEDAEEGFTLTPDEIQARTFDELYTDQRPRKAKRSGSKVASQIGHLVMLFDYTILDGEWCRGSVLEWRSQSCKRVCRSTFGAETMAAVEGLEGAQYTRALLASLLAGRLVGHDEARRSWRLLCTTDCKSLFDYLHKAGAPKIPTDRRLAIDLAALRQELGYEKWTSRAPLQWIPTALQLADPLTKPMKTNPWWDYVQNGFSLPLKKGIFAEGHRCCREGTRAFFWQAVTYSYEELAELAVTFKQHRRWVYVSDSDIGLLFV</sequence>
<gene>
    <name evidence="3" type="primary">GIP</name>
    <name evidence="3" type="ORF">AK812_SmicGene121</name>
</gene>
<feature type="region of interest" description="Disordered" evidence="1">
    <location>
        <begin position="399"/>
        <end position="435"/>
    </location>
</feature>
<evidence type="ECO:0000259" key="2">
    <source>
        <dbReference type="PROSITE" id="PS50994"/>
    </source>
</evidence>
<dbReference type="Pfam" id="PF07727">
    <property type="entry name" value="RVT_2"/>
    <property type="match status" value="1"/>
</dbReference>
<feature type="compositionally biased region" description="Low complexity" evidence="1">
    <location>
        <begin position="1022"/>
        <end position="1033"/>
    </location>
</feature>
<feature type="compositionally biased region" description="Basic and acidic residues" evidence="1">
    <location>
        <begin position="1036"/>
        <end position="1049"/>
    </location>
</feature>
<feature type="region of interest" description="Disordered" evidence="1">
    <location>
        <begin position="965"/>
        <end position="992"/>
    </location>
</feature>
<feature type="region of interest" description="Disordered" evidence="1">
    <location>
        <begin position="464"/>
        <end position="485"/>
    </location>
</feature>
<dbReference type="Gene3D" id="3.30.420.10">
    <property type="entry name" value="Ribonuclease H-like superfamily/Ribonuclease H"/>
    <property type="match status" value="1"/>
</dbReference>